<protein>
    <submittedName>
        <fullName evidence="3">Uncharacterized protein</fullName>
    </submittedName>
</protein>
<dbReference type="EMBL" id="CAJNOK010008929">
    <property type="protein sequence ID" value="CAF1076546.1"/>
    <property type="molecule type" value="Genomic_DNA"/>
</dbReference>
<dbReference type="PROSITE" id="PS50088">
    <property type="entry name" value="ANK_REPEAT"/>
    <property type="match status" value="3"/>
</dbReference>
<keyword evidence="1" id="KW-0040">ANK repeat</keyword>
<feature type="repeat" description="ANK" evidence="1">
    <location>
        <begin position="168"/>
        <end position="200"/>
    </location>
</feature>
<dbReference type="Pfam" id="PF12796">
    <property type="entry name" value="Ank_2"/>
    <property type="match status" value="2"/>
</dbReference>
<reference evidence="3" key="1">
    <citation type="submission" date="2021-02" db="EMBL/GenBank/DDBJ databases">
        <authorList>
            <person name="Nowell W R."/>
        </authorList>
    </citation>
    <scope>NUCLEOTIDE SEQUENCE</scope>
</reference>
<evidence type="ECO:0000313" key="3">
    <source>
        <dbReference type="EMBL" id="CAF3840178.1"/>
    </source>
</evidence>
<dbReference type="PROSITE" id="PS50297">
    <property type="entry name" value="ANK_REP_REGION"/>
    <property type="match status" value="3"/>
</dbReference>
<dbReference type="Proteomes" id="UP000682733">
    <property type="component" value="Unassembled WGS sequence"/>
</dbReference>
<organism evidence="3 4">
    <name type="scientific">Didymodactylos carnosus</name>
    <dbReference type="NCBI Taxonomy" id="1234261"/>
    <lineage>
        <taxon>Eukaryota</taxon>
        <taxon>Metazoa</taxon>
        <taxon>Spiralia</taxon>
        <taxon>Gnathifera</taxon>
        <taxon>Rotifera</taxon>
        <taxon>Eurotatoria</taxon>
        <taxon>Bdelloidea</taxon>
        <taxon>Philodinida</taxon>
        <taxon>Philodinidae</taxon>
        <taxon>Didymodactylos</taxon>
    </lineage>
</organism>
<gene>
    <name evidence="2" type="ORF">OVA965_LOCUS18155</name>
    <name evidence="3" type="ORF">TMI583_LOCUS18167</name>
</gene>
<name>A0A8S2K712_9BILA</name>
<sequence length="511" mass="58556">MKVSSEAALELNDITNPISRAFYEDTRDGLIENIQRYLEILPASNVDIYLNTAYNDGKKKCTPLVIASENGHYHILQLFLETKCRANIEGEGTIVIENRIIRGVTALWIAAANGHFSIVQLLVEHGADVNHTTKTNSSPLRAASYYGYIKIIQYLVDHGSDVHSLNHFNSSHMNIAAYRGHINVVQYLLQSGCNPNIKDNDLSIALHEAVAGGHLKIVKFLLLQYENASNSNITLKNKYNLTPLMVAARHRHLSIVNYLIENNYCTDIECIEALELLGASHYCQNENNPDEGFEYLVKAAKLREEKSLLKANLLSSIDVYDNHIECQTLEQLQSIQYNSHLMQMEACVIYSRLIGQTNKKLIYPLLHVGFTYADKKQYQQCLKLWLHALKISKLNKCISNYDHQLLKYFVNIFFEIYENSTIKLFTYNHIVKEVMKITIEELLEIRRQLLIENGNMEEKQAVSQYKDDNLQILLYLIIFLSKVGVYGAYRSILDCQSVEYHLTCSNFCRNL</sequence>
<feature type="repeat" description="ANK" evidence="1">
    <location>
        <begin position="135"/>
        <end position="167"/>
    </location>
</feature>
<dbReference type="InterPro" id="IPR036770">
    <property type="entry name" value="Ankyrin_rpt-contain_sf"/>
</dbReference>
<dbReference type="Proteomes" id="UP000677228">
    <property type="component" value="Unassembled WGS sequence"/>
</dbReference>
<evidence type="ECO:0000313" key="2">
    <source>
        <dbReference type="EMBL" id="CAF1076546.1"/>
    </source>
</evidence>
<dbReference type="PANTHER" id="PTHR44207">
    <property type="entry name" value="SURFACE ANTIGEN BSPA-LIKE-RELATED"/>
    <property type="match status" value="1"/>
</dbReference>
<dbReference type="SMART" id="SM00248">
    <property type="entry name" value="ANK"/>
    <property type="match status" value="6"/>
</dbReference>
<dbReference type="PANTHER" id="PTHR44207:SF1">
    <property type="entry name" value="SURFACE ANTIGEN BSPA-LIKE"/>
    <property type="match status" value="1"/>
</dbReference>
<comment type="caution">
    <text evidence="3">The sequence shown here is derived from an EMBL/GenBank/DDBJ whole genome shotgun (WGS) entry which is preliminary data.</text>
</comment>
<proteinExistence type="predicted"/>
<dbReference type="PRINTS" id="PR01415">
    <property type="entry name" value="ANKYRIN"/>
</dbReference>
<dbReference type="AlphaFoldDB" id="A0A8S2K712"/>
<evidence type="ECO:0000256" key="1">
    <source>
        <dbReference type="PROSITE-ProRule" id="PRU00023"/>
    </source>
</evidence>
<accession>A0A8S2K712</accession>
<evidence type="ECO:0000313" key="4">
    <source>
        <dbReference type="Proteomes" id="UP000682733"/>
    </source>
</evidence>
<feature type="repeat" description="ANK" evidence="1">
    <location>
        <begin position="102"/>
        <end position="134"/>
    </location>
</feature>
<dbReference type="SUPFAM" id="SSF48403">
    <property type="entry name" value="Ankyrin repeat"/>
    <property type="match status" value="1"/>
</dbReference>
<dbReference type="InterPro" id="IPR002110">
    <property type="entry name" value="Ankyrin_rpt"/>
</dbReference>
<dbReference type="EMBL" id="CAJOBA010008945">
    <property type="protein sequence ID" value="CAF3840178.1"/>
    <property type="molecule type" value="Genomic_DNA"/>
</dbReference>
<dbReference type="Gene3D" id="1.25.40.20">
    <property type="entry name" value="Ankyrin repeat-containing domain"/>
    <property type="match status" value="2"/>
</dbReference>